<name>A0ACC1HG21_9FUNG</name>
<accession>A0ACC1HG21</accession>
<dbReference type="EMBL" id="JAMZIH010005829">
    <property type="protein sequence ID" value="KAJ1674596.1"/>
    <property type="molecule type" value="Genomic_DNA"/>
</dbReference>
<organism evidence="1 2">
    <name type="scientific">Spiromyces aspiralis</name>
    <dbReference type="NCBI Taxonomy" id="68401"/>
    <lineage>
        <taxon>Eukaryota</taxon>
        <taxon>Fungi</taxon>
        <taxon>Fungi incertae sedis</taxon>
        <taxon>Zoopagomycota</taxon>
        <taxon>Kickxellomycotina</taxon>
        <taxon>Kickxellomycetes</taxon>
        <taxon>Kickxellales</taxon>
        <taxon>Kickxellaceae</taxon>
        <taxon>Spiromyces</taxon>
    </lineage>
</organism>
<evidence type="ECO:0000313" key="1">
    <source>
        <dbReference type="EMBL" id="KAJ1674596.1"/>
    </source>
</evidence>
<dbReference type="Proteomes" id="UP001145114">
    <property type="component" value="Unassembled WGS sequence"/>
</dbReference>
<reference evidence="1" key="1">
    <citation type="submission" date="2022-06" db="EMBL/GenBank/DDBJ databases">
        <title>Phylogenomic reconstructions and comparative analyses of Kickxellomycotina fungi.</title>
        <authorList>
            <person name="Reynolds N.K."/>
            <person name="Stajich J.E."/>
            <person name="Barry K."/>
            <person name="Grigoriev I.V."/>
            <person name="Crous P."/>
            <person name="Smith M.E."/>
        </authorList>
    </citation>
    <scope>NUCLEOTIDE SEQUENCE</scope>
    <source>
        <strain evidence="1">RSA 2271</strain>
    </source>
</reference>
<keyword evidence="2" id="KW-1185">Reference proteome</keyword>
<proteinExistence type="predicted"/>
<comment type="caution">
    <text evidence="1">The sequence shown here is derived from an EMBL/GenBank/DDBJ whole genome shotgun (WGS) entry which is preliminary data.</text>
</comment>
<sequence length="919" mass="101241">KSTQPFRRQANPWQQQQGGSDNESDEDIALSSRGALTSDNLREGFDKPSDTSLKRYVYSVATTPGPEPATPYFGGKTQQPQPLPLPPPPSLPPSLDDFAYDSTTMTQGTGGEQPPADVDTTDLTPSHQASASYHSQGNQAYAPPAVTDNNNNNHLQQQQQYVHHLEMQVSGSDTSLISGSSSTSNADAPLTPETPKDGEPLQQYLFQSITFSEEMTKSLRHIEEKASRAKHGIISVHEIGQVKQLAAEAASTAIDRGDTEDRPTTALPPYITPINELPQNGLFVLPPPKVTLGNLYLKIICMDKIQLSREVLQNVESFYFVIRNGLNKHVCDLFPANISAVGGRDNPDEVVIHINQQFRIAVNPLQSVTLHLRMRYRPGYIPPRLRSMDQQQQQPKSGLASDEKRAPKPKKLTRPTGSCPPPFNLFNLAFSKGVSPANSIIADAANSSIASIASNHGCLPRLGRLMRKNTRSSNHSMSSGESAEITTTFDYRHNYSDQITVHNANERRRANTAPSMPPAPPQQQATDPGSTRKVVDSLSPVDAIHYNDQAFPPNPSRHDGRSLWYPASEIFTPIMVQIQPNEPASRIPVHHVGKVYEETIGVASVYVESMIDEVYLRTLTDTWDVEYVYGKEGITICRLHFQLFFIPISPELYLDDLPRSIDECADDMWIHFWHSSVYTNGFLSQCGGDTSFWRRRYYKLIGAYLVVYSENTRNVRVLIDLSMATKIADNSLALPPTAGSGEAGGPAEARMLANGITPLDRPRKAPPGVGSFLFNPPPPGVKRRMTKHGVSRADAQHRKRNAASPQPPGMLPIQPILMQGSQGGLSSQSANSSDHDIAFINTSLQSIYGNVSYSFSVQFGHSGWIEFYADTAEEQRKWVRAITKVMEGIPELPTWILKMARAECAGAFPAPLMNVASSK</sequence>
<gene>
    <name evidence="1" type="primary">BUD4</name>
    <name evidence="1" type="ORF">EV182_002953</name>
</gene>
<evidence type="ECO:0000313" key="2">
    <source>
        <dbReference type="Proteomes" id="UP001145114"/>
    </source>
</evidence>
<protein>
    <submittedName>
        <fullName evidence="1">Bud site selection protein bud4</fullName>
    </submittedName>
</protein>
<feature type="non-terminal residue" evidence="1">
    <location>
        <position position="1"/>
    </location>
</feature>